<dbReference type="Proteomes" id="UP000305681">
    <property type="component" value="Unassembled WGS sequence"/>
</dbReference>
<evidence type="ECO:0000313" key="1">
    <source>
        <dbReference type="EMBL" id="TNC78234.1"/>
    </source>
</evidence>
<protein>
    <submittedName>
        <fullName evidence="1">Uncharacterized protein</fullName>
    </submittedName>
</protein>
<reference evidence="1 2" key="1">
    <citation type="submission" date="2019-06" db="EMBL/GenBank/DDBJ databases">
        <title>Genome sequence of Janthinobacterium lividum UCD_MED1.</title>
        <authorList>
            <person name="De Leon M.E."/>
            <person name="Jospin G."/>
        </authorList>
    </citation>
    <scope>NUCLEOTIDE SEQUENCE [LARGE SCALE GENOMIC DNA]</scope>
    <source>
        <strain evidence="1 2">UCD_MED1</strain>
    </source>
</reference>
<dbReference type="AlphaFoldDB" id="A0A5C4NTN0"/>
<dbReference type="EMBL" id="VDGE01000001">
    <property type="protein sequence ID" value="TNC78234.1"/>
    <property type="molecule type" value="Genomic_DNA"/>
</dbReference>
<sequence length="942" mass="106241">MHHICIDALIAAIFLCMRYRARYQYVIKRKCPMAKLTSPAGPVRTAPGYSDFNSYGLIAQELIKKYPDAHSTIAPRSLAGKIGSLDQGQRTWWANHPASAIGLAELLQVSREDLGLHEQALNSHMFVLDAFTELPPLDLKHGRPWHLATAQLALSQRDPRERSIPTLEHWLAPTQWIQRPPYDMDWLYVEDDLEREILSRSLAAAGHFEVVHAETLADAGSRLQIQKPVIISVLGDGGDEDMAALARRPEHAGVLIIAPFMLPIRKETSSAEYFGWEQRSSNWQERNRFQFDLPGRSASLKRWTWSLLPDWRIQLLKLVDAHINQHNVDSLFSEQRITEWLKAFDPSGVWFCTTKDLLHLCRMGHYRGTKLPGTSDVNAGKQFAMSLLQKETPFSGMQLTQLAKLRWQRGDLPWKGALPLETWLALAPGGMATATRKDLNAIAHAQNEPARLHAAAQLAMRLEAGNPERLCASGLLKQERRGYFEFQHRALANLAVRDYLIQQITQETVDTWAMTCFEEQRRSMLDAALDAVSLADLINVTEKLDLITQDSAMNIGASEALFMAVARKIAKGEAFPSSYIVALAPLAQCVVGRLDFTEGEWSLSKPWSRPSASQDEQIEWVSACWAWSLLPEIRMTISEKWLFPGWCTSLGEVPLWLSSLWPDSNCEQLPPAWTNFFSIADEWVKDLSQPLMDAPRLLKIALLGKAARGVWSAQPSWWQDLTDFVHEAWIFESLLKRINFNNPDGAVRLWPSFLLSERTNSDDLSRYSPLRRWLLEQLNPASGLNSLTHDDLLYLAKIPESLPPEFRAPLLSSLMTAISEMEYWEQLPFLQRFGPSAAPSLVSYLQNDIMVDAAIECLWDWQPETAVALLRKKTPLSATTLGGLALSCPANHLTAAIELLLNEPTLLDASTRIWWARGHLSKSGVHSRQLFEIITNLPSEAS</sequence>
<dbReference type="RefSeq" id="WP_139089400.1">
    <property type="nucleotide sequence ID" value="NZ_VDGE01000001.1"/>
</dbReference>
<name>A0A5C4NTN0_9BURK</name>
<organism evidence="1 2">
    <name type="scientific">Janthinobacterium lividum</name>
    <dbReference type="NCBI Taxonomy" id="29581"/>
    <lineage>
        <taxon>Bacteria</taxon>
        <taxon>Pseudomonadati</taxon>
        <taxon>Pseudomonadota</taxon>
        <taxon>Betaproteobacteria</taxon>
        <taxon>Burkholderiales</taxon>
        <taxon>Oxalobacteraceae</taxon>
        <taxon>Janthinobacterium</taxon>
    </lineage>
</organism>
<proteinExistence type="predicted"/>
<comment type="caution">
    <text evidence="1">The sequence shown here is derived from an EMBL/GenBank/DDBJ whole genome shotgun (WGS) entry which is preliminary data.</text>
</comment>
<gene>
    <name evidence="1" type="ORF">FHI69_02765</name>
</gene>
<evidence type="ECO:0000313" key="2">
    <source>
        <dbReference type="Proteomes" id="UP000305681"/>
    </source>
</evidence>
<accession>A0A5C4NTN0</accession>